<dbReference type="InterPro" id="IPR036257">
    <property type="entry name" value="Cyt_c_oxidase_su2_TM_sf"/>
</dbReference>
<evidence type="ECO:0000256" key="8">
    <source>
        <dbReference type="SAM" id="Phobius"/>
    </source>
</evidence>
<evidence type="ECO:0000256" key="1">
    <source>
        <dbReference type="ARBA" id="ARBA00001935"/>
    </source>
</evidence>
<gene>
    <name evidence="10" type="ORF">EAH_00038900</name>
</gene>
<dbReference type="GO" id="GO:0005507">
    <property type="term" value="F:copper ion binding"/>
    <property type="evidence" value="ECO:0007669"/>
    <property type="project" value="InterPro"/>
</dbReference>
<reference evidence="10" key="1">
    <citation type="submission" date="2013-10" db="EMBL/GenBank/DDBJ databases">
        <title>Genomic analysis of the causative agents of coccidiosis in chickens.</title>
        <authorList>
            <person name="Reid A.J."/>
            <person name="Blake D."/>
            <person name="Billington K."/>
            <person name="Browne H."/>
            <person name="Dunn M."/>
            <person name="Hung S."/>
            <person name="Kawahara F."/>
            <person name="Miranda-Saavedra D."/>
            <person name="Mourier T."/>
            <person name="Nagra H."/>
            <person name="Otto T.D."/>
            <person name="Rawlings N."/>
            <person name="Sanchez A."/>
            <person name="Sanders M."/>
            <person name="Subramaniam C."/>
            <person name="Tay Y."/>
            <person name="Dear P."/>
            <person name="Doerig C."/>
            <person name="Gruber A."/>
            <person name="Parkinson J."/>
            <person name="Shirley M."/>
            <person name="Wan K.L."/>
            <person name="Berriman M."/>
            <person name="Tomley F."/>
            <person name="Pain A."/>
        </authorList>
    </citation>
    <scope>NUCLEOTIDE SEQUENCE</scope>
    <source>
        <strain evidence="10">Houghton</strain>
    </source>
</reference>
<dbReference type="InterPro" id="IPR002429">
    <property type="entry name" value="CcO_II-like_C"/>
</dbReference>
<dbReference type="PROSITE" id="PS50857">
    <property type="entry name" value="COX2_CUA"/>
    <property type="match status" value="1"/>
</dbReference>
<dbReference type="GeneID" id="25271960"/>
<keyword evidence="4 8" id="KW-0812">Transmembrane</keyword>
<sequence>MIKGVEPRSLVELFCIHQLNIPFFPRRRMNVYGHHDLLMKAEFLFFWVPTFIIWSLTIPVFTMLYMVDEAVYTAMTVKVIGRQWYWIYEVESPAD</sequence>
<evidence type="ECO:0000259" key="9">
    <source>
        <dbReference type="PROSITE" id="PS50857"/>
    </source>
</evidence>
<keyword evidence="3" id="KW-0813">Transport</keyword>
<dbReference type="AlphaFoldDB" id="U6GK24"/>
<evidence type="ECO:0000313" key="11">
    <source>
        <dbReference type="Proteomes" id="UP000018050"/>
    </source>
</evidence>
<dbReference type="VEuPathDB" id="ToxoDB:EAH_00038900"/>
<dbReference type="GO" id="GO:0004129">
    <property type="term" value="F:cytochrome-c oxidase activity"/>
    <property type="evidence" value="ECO:0007669"/>
    <property type="project" value="UniProtKB-EC"/>
</dbReference>
<keyword evidence="5" id="KW-0249">Electron transport</keyword>
<keyword evidence="8" id="KW-1133">Transmembrane helix</keyword>
<comment type="catalytic activity">
    <reaction evidence="7">
        <text>4 Fe(II)-[cytochrome c] + O2 + 8 H(+)(in) = 4 Fe(III)-[cytochrome c] + 2 H2O + 4 H(+)(out)</text>
        <dbReference type="Rhea" id="RHEA:11436"/>
        <dbReference type="Rhea" id="RHEA-COMP:10350"/>
        <dbReference type="Rhea" id="RHEA-COMP:14399"/>
        <dbReference type="ChEBI" id="CHEBI:15377"/>
        <dbReference type="ChEBI" id="CHEBI:15378"/>
        <dbReference type="ChEBI" id="CHEBI:15379"/>
        <dbReference type="ChEBI" id="CHEBI:29033"/>
        <dbReference type="ChEBI" id="CHEBI:29034"/>
        <dbReference type="EC" id="7.1.1.9"/>
    </reaction>
    <physiologicalReaction direction="left-to-right" evidence="7">
        <dbReference type="Rhea" id="RHEA:11437"/>
    </physiologicalReaction>
</comment>
<evidence type="ECO:0000256" key="4">
    <source>
        <dbReference type="ARBA" id="ARBA00022692"/>
    </source>
</evidence>
<dbReference type="GO" id="GO:0016020">
    <property type="term" value="C:membrane"/>
    <property type="evidence" value="ECO:0007669"/>
    <property type="project" value="UniProtKB-SubCell"/>
</dbReference>
<feature type="transmembrane region" description="Helical" evidence="8">
    <location>
        <begin position="44"/>
        <end position="67"/>
    </location>
</feature>
<dbReference type="EMBL" id="HG670944">
    <property type="protein sequence ID" value="CDI78964.1"/>
    <property type="molecule type" value="Genomic_DNA"/>
</dbReference>
<dbReference type="RefSeq" id="XP_013250879.1">
    <property type="nucleotide sequence ID" value="XM_013395425.1"/>
</dbReference>
<comment type="subcellular location">
    <subcellularLocation>
        <location evidence="2">Membrane</location>
    </subcellularLocation>
</comment>
<reference evidence="10" key="2">
    <citation type="submission" date="2013-10" db="EMBL/GenBank/DDBJ databases">
        <authorList>
            <person name="Aslett M."/>
        </authorList>
    </citation>
    <scope>NUCLEOTIDE SEQUENCE</scope>
    <source>
        <strain evidence="10">Houghton</strain>
    </source>
</reference>
<evidence type="ECO:0000256" key="5">
    <source>
        <dbReference type="ARBA" id="ARBA00022982"/>
    </source>
</evidence>
<dbReference type="OMA" id="FCIHQLN"/>
<dbReference type="OrthoDB" id="330118at2759"/>
<proteinExistence type="predicted"/>
<keyword evidence="11" id="KW-1185">Reference proteome</keyword>
<dbReference type="InterPro" id="IPR008972">
    <property type="entry name" value="Cupredoxin"/>
</dbReference>
<protein>
    <submittedName>
        <fullName evidence="10">Mitochondrial cytochrome c oxidase subunit 2a, related</fullName>
    </submittedName>
</protein>
<dbReference type="Gene3D" id="2.60.40.420">
    <property type="entry name" value="Cupredoxins - blue copper proteins"/>
    <property type="match status" value="1"/>
</dbReference>
<feature type="domain" description="Cytochrome oxidase subunit II copper A binding" evidence="9">
    <location>
        <begin position="72"/>
        <end position="95"/>
    </location>
</feature>
<evidence type="ECO:0000256" key="6">
    <source>
        <dbReference type="ARBA" id="ARBA00023136"/>
    </source>
</evidence>
<evidence type="ECO:0000256" key="2">
    <source>
        <dbReference type="ARBA" id="ARBA00004370"/>
    </source>
</evidence>
<evidence type="ECO:0000313" key="10">
    <source>
        <dbReference type="EMBL" id="CDI78964.1"/>
    </source>
</evidence>
<dbReference type="Proteomes" id="UP000018050">
    <property type="component" value="Unassembled WGS sequence"/>
</dbReference>
<name>U6GK24_EIMAC</name>
<comment type="cofactor">
    <cofactor evidence="1">
        <name>Cu cation</name>
        <dbReference type="ChEBI" id="CHEBI:23378"/>
    </cofactor>
</comment>
<evidence type="ECO:0000256" key="7">
    <source>
        <dbReference type="ARBA" id="ARBA00049512"/>
    </source>
</evidence>
<keyword evidence="6 8" id="KW-0472">Membrane</keyword>
<dbReference type="Gene3D" id="1.10.287.90">
    <property type="match status" value="1"/>
</dbReference>
<organism evidence="10 11">
    <name type="scientific">Eimeria acervulina</name>
    <name type="common">Coccidian parasite</name>
    <dbReference type="NCBI Taxonomy" id="5801"/>
    <lineage>
        <taxon>Eukaryota</taxon>
        <taxon>Sar</taxon>
        <taxon>Alveolata</taxon>
        <taxon>Apicomplexa</taxon>
        <taxon>Conoidasida</taxon>
        <taxon>Coccidia</taxon>
        <taxon>Eucoccidiorida</taxon>
        <taxon>Eimeriorina</taxon>
        <taxon>Eimeriidae</taxon>
        <taxon>Eimeria</taxon>
    </lineage>
</organism>
<accession>U6GK24</accession>
<dbReference type="PRINTS" id="PR01166">
    <property type="entry name" value="CYCOXIDASEII"/>
</dbReference>
<evidence type="ECO:0000256" key="3">
    <source>
        <dbReference type="ARBA" id="ARBA00022448"/>
    </source>
</evidence>